<dbReference type="AlphaFoldDB" id="A0A2M7IN02"/>
<keyword evidence="5 12" id="KW-0375">Hydrogen ion transport</keyword>
<comment type="caution">
    <text evidence="14">The sequence shown here is derived from an EMBL/GenBank/DDBJ whole genome shotgun (WGS) entry which is preliminary data.</text>
</comment>
<evidence type="ECO:0000256" key="5">
    <source>
        <dbReference type="ARBA" id="ARBA00022781"/>
    </source>
</evidence>
<evidence type="ECO:0000313" key="15">
    <source>
        <dbReference type="Proteomes" id="UP000230837"/>
    </source>
</evidence>
<comment type="similarity">
    <text evidence="1 12 13">Belongs to the ATPase B chain family.</text>
</comment>
<keyword evidence="4 12" id="KW-0812">Transmembrane</keyword>
<name>A0A2M7IN02_9BACT</name>
<proteinExistence type="inferred from homology"/>
<evidence type="ECO:0000256" key="10">
    <source>
        <dbReference type="ARBA" id="ARBA00025198"/>
    </source>
</evidence>
<keyword evidence="12" id="KW-1003">Cell membrane</keyword>
<dbReference type="PANTHER" id="PTHR33445:SF1">
    <property type="entry name" value="ATP SYNTHASE SUBUNIT B"/>
    <property type="match status" value="1"/>
</dbReference>
<keyword evidence="9 12" id="KW-0066">ATP synthesis</keyword>
<dbReference type="EMBL" id="PFHR01000223">
    <property type="protein sequence ID" value="PIW96594.1"/>
    <property type="molecule type" value="Genomic_DNA"/>
</dbReference>
<dbReference type="GO" id="GO:0046961">
    <property type="term" value="F:proton-transporting ATPase activity, rotational mechanism"/>
    <property type="evidence" value="ECO:0007669"/>
    <property type="project" value="TreeGrafter"/>
</dbReference>
<evidence type="ECO:0000256" key="1">
    <source>
        <dbReference type="ARBA" id="ARBA00005513"/>
    </source>
</evidence>
<dbReference type="Pfam" id="PF00430">
    <property type="entry name" value="ATP-synt_B"/>
    <property type="match status" value="1"/>
</dbReference>
<keyword evidence="3 12" id="KW-0138">CF(0)</keyword>
<comment type="function">
    <text evidence="10 12">F(1)F(0) ATP synthase produces ATP from ADP in the presence of a proton or sodium gradient. F-type ATPases consist of two structural domains, F(1) containing the extramembraneous catalytic core and F(0) containing the membrane proton channel, linked together by a central stalk and a peripheral stalk. During catalysis, ATP synthesis in the catalytic domain of F(1) is coupled via a rotary mechanism of the central stalk subunits to proton translocation.</text>
</comment>
<keyword evidence="6 12" id="KW-1133">Transmembrane helix</keyword>
<evidence type="ECO:0000256" key="4">
    <source>
        <dbReference type="ARBA" id="ARBA00022692"/>
    </source>
</evidence>
<evidence type="ECO:0000256" key="6">
    <source>
        <dbReference type="ARBA" id="ARBA00022989"/>
    </source>
</evidence>
<dbReference type="GO" id="GO:0005886">
    <property type="term" value="C:plasma membrane"/>
    <property type="evidence" value="ECO:0007669"/>
    <property type="project" value="UniProtKB-SubCell"/>
</dbReference>
<reference evidence="15" key="1">
    <citation type="submission" date="2017-09" db="EMBL/GenBank/DDBJ databases">
        <title>Depth-based differentiation of microbial function through sediment-hosted aquifers and enrichment of novel symbionts in the deep terrestrial subsurface.</title>
        <authorList>
            <person name="Probst A.J."/>
            <person name="Ladd B."/>
            <person name="Jarett J.K."/>
            <person name="Geller-Mcgrath D.E."/>
            <person name="Sieber C.M.K."/>
            <person name="Emerson J.B."/>
            <person name="Anantharaman K."/>
            <person name="Thomas B.C."/>
            <person name="Malmstrom R."/>
            <person name="Stieglmeier M."/>
            <person name="Klingl A."/>
            <person name="Woyke T."/>
            <person name="Ryan C.M."/>
            <person name="Banfield J.F."/>
        </authorList>
    </citation>
    <scope>NUCLEOTIDE SEQUENCE [LARGE SCALE GENOMIC DNA]</scope>
</reference>
<evidence type="ECO:0000256" key="8">
    <source>
        <dbReference type="ARBA" id="ARBA00023136"/>
    </source>
</evidence>
<dbReference type="GO" id="GO:0012505">
    <property type="term" value="C:endomembrane system"/>
    <property type="evidence" value="ECO:0007669"/>
    <property type="project" value="UniProtKB-SubCell"/>
</dbReference>
<dbReference type="InterPro" id="IPR002146">
    <property type="entry name" value="ATP_synth_b/b'su_bac/chlpt"/>
</dbReference>
<keyword evidence="2 12" id="KW-0813">Transport</keyword>
<dbReference type="HAMAP" id="MF_01398">
    <property type="entry name" value="ATP_synth_b_bprime"/>
    <property type="match status" value="1"/>
</dbReference>
<evidence type="ECO:0000256" key="3">
    <source>
        <dbReference type="ARBA" id="ARBA00022547"/>
    </source>
</evidence>
<keyword evidence="8 12" id="KW-0472">Membrane</keyword>
<evidence type="ECO:0000256" key="12">
    <source>
        <dbReference type="HAMAP-Rule" id="MF_01398"/>
    </source>
</evidence>
<comment type="function">
    <text evidence="12">Component of the F(0) channel, it forms part of the peripheral stalk, linking F(1) to F(0).</text>
</comment>
<keyword evidence="7 12" id="KW-0406">Ion transport</keyword>
<dbReference type="CDD" id="cd06503">
    <property type="entry name" value="ATP-synt_Fo_b"/>
    <property type="match status" value="1"/>
</dbReference>
<comment type="subunit">
    <text evidence="12">F-type ATPases have 2 components, F(1) - the catalytic core - and F(0) - the membrane proton channel. F(1) has five subunits: alpha(3), beta(3), gamma(1), delta(1), epsilon(1). F(0) has three main subunits: a(1), b(2) and c(10-14). The alpha and beta chains form an alternating ring which encloses part of the gamma chain. F(1) is attached to F(0) by a central stalk formed by the gamma and epsilon chains, while a peripheral stalk is formed by the delta and b chains.</text>
</comment>
<sequence length="149" mass="16718">MEAIINAFGIDVRLIIIQIVNFTILLVALVYFLYNPILNLLKNREEKIKQGIKDAEMAAMARAQAEEEKKLVMTEAHLEAEKVSERAKKTAEVMATEIVTKAHNQAVLVLKDASIKAEQLHIQVQKEAESEIAQTAILVAEKILREKAQ</sequence>
<dbReference type="Proteomes" id="UP000230837">
    <property type="component" value="Unassembled WGS sequence"/>
</dbReference>
<protein>
    <recommendedName>
        <fullName evidence="12">ATP synthase subunit b</fullName>
    </recommendedName>
    <alternativeName>
        <fullName evidence="12">ATP synthase F(0) sector subunit b</fullName>
    </alternativeName>
    <alternativeName>
        <fullName evidence="12">ATPase subunit I</fullName>
    </alternativeName>
    <alternativeName>
        <fullName evidence="12">F-type ATPase subunit b</fullName>
        <shortName evidence="12">F-ATPase subunit b</shortName>
    </alternativeName>
</protein>
<evidence type="ECO:0000256" key="7">
    <source>
        <dbReference type="ARBA" id="ARBA00023065"/>
    </source>
</evidence>
<dbReference type="GO" id="GO:0045259">
    <property type="term" value="C:proton-transporting ATP synthase complex"/>
    <property type="evidence" value="ECO:0007669"/>
    <property type="project" value="UniProtKB-KW"/>
</dbReference>
<feature type="transmembrane region" description="Helical" evidence="12">
    <location>
        <begin position="12"/>
        <end position="34"/>
    </location>
</feature>
<dbReference type="PANTHER" id="PTHR33445">
    <property type="entry name" value="ATP SYNTHASE SUBUNIT B', CHLOROPLASTIC"/>
    <property type="match status" value="1"/>
</dbReference>
<evidence type="ECO:0000313" key="14">
    <source>
        <dbReference type="EMBL" id="PIW96594.1"/>
    </source>
</evidence>
<evidence type="ECO:0000256" key="11">
    <source>
        <dbReference type="ARBA" id="ARBA00037847"/>
    </source>
</evidence>
<organism evidence="14 15">
    <name type="scientific">Candidatus Kaiserbacteria bacterium CG_4_8_14_3_um_filter_38_9</name>
    <dbReference type="NCBI Taxonomy" id="1974599"/>
    <lineage>
        <taxon>Bacteria</taxon>
        <taxon>Candidatus Kaiseribacteriota</taxon>
    </lineage>
</organism>
<evidence type="ECO:0000256" key="13">
    <source>
        <dbReference type="RuleBase" id="RU003848"/>
    </source>
</evidence>
<evidence type="ECO:0000256" key="2">
    <source>
        <dbReference type="ARBA" id="ARBA00022448"/>
    </source>
</evidence>
<accession>A0A2M7IN02</accession>
<evidence type="ECO:0000256" key="9">
    <source>
        <dbReference type="ARBA" id="ARBA00023310"/>
    </source>
</evidence>
<gene>
    <name evidence="12" type="primary">atpF</name>
    <name evidence="14" type="ORF">COZ82_04190</name>
</gene>
<dbReference type="InterPro" id="IPR050059">
    <property type="entry name" value="ATP_synthase_B_chain"/>
</dbReference>
<dbReference type="GO" id="GO:0046933">
    <property type="term" value="F:proton-transporting ATP synthase activity, rotational mechanism"/>
    <property type="evidence" value="ECO:0007669"/>
    <property type="project" value="UniProtKB-UniRule"/>
</dbReference>
<comment type="subcellular location">
    <subcellularLocation>
        <location evidence="12">Cell membrane</location>
        <topology evidence="12">Single-pass membrane protein</topology>
    </subcellularLocation>
    <subcellularLocation>
        <location evidence="11">Endomembrane system</location>
        <topology evidence="11">Single-pass membrane protein</topology>
    </subcellularLocation>
</comment>